<sequence>MFAFLSLLFVLLVIFVMSSTSNIEGFNAPAHTVILPDVPPSTSLLPDKKVEGKKAEVTPEPHTLPGQLPVAPYQQIASSNPLPYQDTTQIKANRQQMLSLLEMMKGFLANEAQELSERSDPSIQLPLGTVRSDFQILQNAVTVLNRNPGLQPTITLTNLNDMATNLSFLQEQVRLSGAAGTLQGPVYQFTEGFTDANQSPATVEQLTDFVKRVNVEIRRLSASGTTDPNIQARISGLTKMKTDVQAIIDKVNQNQMAESNIPIMEEDIKTAFRVLGKSNEPLPQLIRANGLSSALGNMLPSNTQNDPETTAEIKRLITTYSSQLLSGNPKSCDGPSTVAASGFPSVADISRVSEASTVHNTDGRFTTDRLAAHPFDAGRGPAHFDWKERSKEIESQIQKRGLKPTDFGVMPKDAVVSKEFSWKGYARMICNRLQATLDPALPETCGCPPMDWKGWRISK</sequence>
<evidence type="ECO:0000313" key="1">
    <source>
        <dbReference type="EMBL" id="QHT80841.1"/>
    </source>
</evidence>
<proteinExistence type="predicted"/>
<reference evidence="1" key="1">
    <citation type="journal article" date="2020" name="Nature">
        <title>Giant virus diversity and host interactions through global metagenomics.</title>
        <authorList>
            <person name="Schulz F."/>
            <person name="Roux S."/>
            <person name="Paez-Espino D."/>
            <person name="Jungbluth S."/>
            <person name="Walsh D.A."/>
            <person name="Denef V.J."/>
            <person name="McMahon K.D."/>
            <person name="Konstantinidis K.T."/>
            <person name="Eloe-Fadrosh E.A."/>
            <person name="Kyrpides N.C."/>
            <person name="Woyke T."/>
        </authorList>
    </citation>
    <scope>NUCLEOTIDE SEQUENCE</scope>
    <source>
        <strain evidence="1">GVMAG-M-3300023184-121</strain>
    </source>
</reference>
<accession>A0A6C0HJK3</accession>
<protein>
    <submittedName>
        <fullName evidence="1">Uncharacterized protein</fullName>
    </submittedName>
</protein>
<dbReference type="EMBL" id="MN739975">
    <property type="protein sequence ID" value="QHT80841.1"/>
    <property type="molecule type" value="Genomic_DNA"/>
</dbReference>
<organism evidence="1">
    <name type="scientific">viral metagenome</name>
    <dbReference type="NCBI Taxonomy" id="1070528"/>
    <lineage>
        <taxon>unclassified sequences</taxon>
        <taxon>metagenomes</taxon>
        <taxon>organismal metagenomes</taxon>
    </lineage>
</organism>
<dbReference type="AlphaFoldDB" id="A0A6C0HJK3"/>
<name>A0A6C0HJK3_9ZZZZ</name>